<dbReference type="Pfam" id="PF01380">
    <property type="entry name" value="SIS"/>
    <property type="match status" value="1"/>
</dbReference>
<dbReference type="GO" id="GO:0003700">
    <property type="term" value="F:DNA-binding transcription factor activity"/>
    <property type="evidence" value="ECO:0007669"/>
    <property type="project" value="InterPro"/>
</dbReference>
<dbReference type="InterPro" id="IPR036388">
    <property type="entry name" value="WH-like_DNA-bd_sf"/>
</dbReference>
<sequence>MWSGSAEAPATARIALLAPSLQPSERRVAEAIAGDVEAAIERTAQQTADLVGVGRASVTRTAQSLGYDGYPQLRVALARETVPGGQQIADAHTDRTMLGSLRSAVDRFAGRLSRSVSALTEEDLQEFVRVIADSQRLLIAANGLSSPLGLDFAMRLLSSGRPAEYISDTIGQQIAAKQLGPGSACLVISGSGANRASLEVMTAARASGATVLLITSFAHSPAAQHADNALVVVPITDSFRDELVHTSRAALMLLTESIVGLLVERQGESARAAQSATLSVVSRSLTD</sequence>
<dbReference type="InterPro" id="IPR035472">
    <property type="entry name" value="RpiR-like_SIS"/>
</dbReference>
<dbReference type="GO" id="GO:1901135">
    <property type="term" value="P:carbohydrate derivative metabolic process"/>
    <property type="evidence" value="ECO:0007669"/>
    <property type="project" value="InterPro"/>
</dbReference>
<dbReference type="EMBL" id="SOHN01000003">
    <property type="protein sequence ID" value="TFD91369.1"/>
    <property type="molecule type" value="Genomic_DNA"/>
</dbReference>
<dbReference type="AlphaFoldDB" id="A0A4R9BUL7"/>
<dbReference type="CDD" id="cd05013">
    <property type="entry name" value="SIS_RpiR"/>
    <property type="match status" value="1"/>
</dbReference>
<dbReference type="InterPro" id="IPR000281">
    <property type="entry name" value="HTH_RpiR"/>
</dbReference>
<dbReference type="Gene3D" id="3.40.50.10490">
    <property type="entry name" value="Glucose-6-phosphate isomerase like protein, domain 1"/>
    <property type="match status" value="1"/>
</dbReference>
<keyword evidence="1" id="KW-0805">Transcription regulation</keyword>
<evidence type="ECO:0000256" key="3">
    <source>
        <dbReference type="ARBA" id="ARBA00023163"/>
    </source>
</evidence>
<dbReference type="RefSeq" id="WP_134526463.1">
    <property type="nucleotide sequence ID" value="NZ_SOHN01000003.1"/>
</dbReference>
<dbReference type="InterPro" id="IPR009057">
    <property type="entry name" value="Homeodomain-like_sf"/>
</dbReference>
<keyword evidence="2" id="KW-0238">DNA-binding</keyword>
<proteinExistence type="predicted"/>
<dbReference type="InterPro" id="IPR047640">
    <property type="entry name" value="RpiR-like"/>
</dbReference>
<reference evidence="6 7" key="1">
    <citation type="submission" date="2019-03" db="EMBL/GenBank/DDBJ databases">
        <title>Genomics of glacier-inhabiting Cryobacterium strains.</title>
        <authorList>
            <person name="Liu Q."/>
            <person name="Xin Y.-H."/>
        </authorList>
    </citation>
    <scope>NUCLEOTIDE SEQUENCE [LARGE SCALE GENOMIC DNA]</scope>
    <source>
        <strain evidence="6 7">Sr54</strain>
    </source>
</reference>
<dbReference type="Gene3D" id="1.10.10.10">
    <property type="entry name" value="Winged helix-like DNA-binding domain superfamily/Winged helix DNA-binding domain"/>
    <property type="match status" value="1"/>
</dbReference>
<dbReference type="GO" id="GO:0003677">
    <property type="term" value="F:DNA binding"/>
    <property type="evidence" value="ECO:0007669"/>
    <property type="project" value="UniProtKB-KW"/>
</dbReference>
<dbReference type="PROSITE" id="PS51464">
    <property type="entry name" value="SIS"/>
    <property type="match status" value="1"/>
</dbReference>
<keyword evidence="3" id="KW-0804">Transcription</keyword>
<accession>A0A4R9BUL7</accession>
<dbReference type="PROSITE" id="PS51071">
    <property type="entry name" value="HTH_RPIR"/>
    <property type="match status" value="1"/>
</dbReference>
<evidence type="ECO:0000256" key="1">
    <source>
        <dbReference type="ARBA" id="ARBA00023015"/>
    </source>
</evidence>
<protein>
    <submittedName>
        <fullName evidence="6">MurR/RpiR family transcriptional regulator</fullName>
    </submittedName>
</protein>
<evidence type="ECO:0000259" key="5">
    <source>
        <dbReference type="PROSITE" id="PS51464"/>
    </source>
</evidence>
<dbReference type="Pfam" id="PF01418">
    <property type="entry name" value="HTH_6"/>
    <property type="match status" value="1"/>
</dbReference>
<organism evidence="6 7">
    <name type="scientific">Cryobacterium serini</name>
    <dbReference type="NCBI Taxonomy" id="1259201"/>
    <lineage>
        <taxon>Bacteria</taxon>
        <taxon>Bacillati</taxon>
        <taxon>Actinomycetota</taxon>
        <taxon>Actinomycetes</taxon>
        <taxon>Micrococcales</taxon>
        <taxon>Microbacteriaceae</taxon>
        <taxon>Cryobacterium</taxon>
    </lineage>
</organism>
<evidence type="ECO:0000313" key="7">
    <source>
        <dbReference type="Proteomes" id="UP000297626"/>
    </source>
</evidence>
<dbReference type="Proteomes" id="UP000297626">
    <property type="component" value="Unassembled WGS sequence"/>
</dbReference>
<comment type="caution">
    <text evidence="6">The sequence shown here is derived from an EMBL/GenBank/DDBJ whole genome shotgun (WGS) entry which is preliminary data.</text>
</comment>
<dbReference type="SUPFAM" id="SSF46689">
    <property type="entry name" value="Homeodomain-like"/>
    <property type="match status" value="1"/>
</dbReference>
<gene>
    <name evidence="6" type="ORF">E3T51_01270</name>
</gene>
<feature type="domain" description="SIS" evidence="5">
    <location>
        <begin position="127"/>
        <end position="268"/>
    </location>
</feature>
<dbReference type="PANTHER" id="PTHR30514">
    <property type="entry name" value="GLUCOKINASE"/>
    <property type="match status" value="1"/>
</dbReference>
<dbReference type="InterPro" id="IPR001347">
    <property type="entry name" value="SIS_dom"/>
</dbReference>
<evidence type="ECO:0000259" key="4">
    <source>
        <dbReference type="PROSITE" id="PS51071"/>
    </source>
</evidence>
<feature type="domain" description="HTH rpiR-type" evidence="4">
    <location>
        <begin position="8"/>
        <end position="84"/>
    </location>
</feature>
<dbReference type="GO" id="GO:0097367">
    <property type="term" value="F:carbohydrate derivative binding"/>
    <property type="evidence" value="ECO:0007669"/>
    <property type="project" value="InterPro"/>
</dbReference>
<dbReference type="InterPro" id="IPR046348">
    <property type="entry name" value="SIS_dom_sf"/>
</dbReference>
<dbReference type="SUPFAM" id="SSF53697">
    <property type="entry name" value="SIS domain"/>
    <property type="match status" value="1"/>
</dbReference>
<evidence type="ECO:0000313" key="6">
    <source>
        <dbReference type="EMBL" id="TFD91369.1"/>
    </source>
</evidence>
<keyword evidence="7" id="KW-1185">Reference proteome</keyword>
<evidence type="ECO:0000256" key="2">
    <source>
        <dbReference type="ARBA" id="ARBA00023125"/>
    </source>
</evidence>
<dbReference type="PANTHER" id="PTHR30514:SF1">
    <property type="entry name" value="HTH-TYPE TRANSCRIPTIONAL REGULATOR HEXR-RELATED"/>
    <property type="match status" value="1"/>
</dbReference>
<name>A0A4R9BUL7_9MICO</name>